<evidence type="ECO:0000256" key="6">
    <source>
        <dbReference type="SAM" id="MobiDB-lite"/>
    </source>
</evidence>
<sequence length="795" mass="91400">MYAFQTKPRNTAACYIFLSSSCSGHENTPVVPSRELTDEENAARVVITEILKSSPATPNNPKVAFMFLTPGPLPFEMLWDKFFQGHDGRFTVYVHASREQPAHASPYFRRRNIRSEKVDWGKISMVDAERRLLMNALQDPDNQQFVLLSDSCVPLHNFDYVYNYLIFTNLSFIDCYDDPGPHGAGGRYSEHMLPEIEFKDFRKGSQWFTMTRKHALIIMADSLYYRKFRLYCRPGFEGRNCYADEHYFQTLFYMVDPGGIANWSVTYVDWSERKWHPRSYKPQDITSKLLRNLTTFDIGLHFTSDEKKKEEDFGRNLMKMGVKLVQNCYRSASRHPLLVFMICVLIWIYRSFPVLFSILLHASPVIASTLVLLGTLLFYGHANAPQIQKEEKSHHHDVSLAFVGLDNAEIDEETHLVHNINFIDDHNKLKQEAKIELGNRKPILVNRYGQFQPFETGIARLRSRDGSRRNSIDPSHTVQGHIDDDDDDDKGWDTGSDVVEGSSPSASIADIFQMLNEHHPLMDSDVHLGSGDMINETDDDDDDDDREDMLVKDFDEDDTYITWTENDQRNLMNLGTLELERNQRLESLIARQKAIKNMRMMAEKNMANISSDIRFISTDNDNPFDLSNHSHENIFGSDPSNMLQRRHSLDLPYDLRVPERIASDRESIGSTHTSVINDHIIPRNRFSEYEETVKLQEVAEGDDRSNEVITSGENTGYEDKTSDKSSSSSFFDVPDDIYDGDDVKNDVKDNLEEDYNSIDNSSSSTSDSQDEDSEDSDTEEEAGMAQRLKSWLTTW</sequence>
<feature type="region of interest" description="Disordered" evidence="6">
    <location>
        <begin position="465"/>
        <end position="503"/>
    </location>
</feature>
<comment type="subcellular location">
    <subcellularLocation>
        <location evidence="1">Membrane</location>
        <topology evidence="1">Single-pass type II membrane protein</topology>
    </subcellularLocation>
</comment>
<proteinExistence type="predicted"/>
<dbReference type="PANTHER" id="PTHR31042">
    <property type="entry name" value="CORE-2/I-BRANCHING BETA-1,6-N-ACETYLGLUCOSAMINYLTRANSFERASE FAMILY PROTEIN-RELATED"/>
    <property type="match status" value="1"/>
</dbReference>
<keyword evidence="5" id="KW-0325">Glycoprotein</keyword>
<evidence type="ECO:0000256" key="5">
    <source>
        <dbReference type="ARBA" id="ARBA00023180"/>
    </source>
</evidence>
<feature type="compositionally biased region" description="Basic and acidic residues" evidence="6">
    <location>
        <begin position="741"/>
        <end position="750"/>
    </location>
</feature>
<gene>
    <name evidence="8" type="ORF">E3N88_10914</name>
</gene>
<keyword evidence="9" id="KW-1185">Reference proteome</keyword>
<evidence type="ECO:0000313" key="8">
    <source>
        <dbReference type="EMBL" id="KAD6119643.1"/>
    </source>
</evidence>
<evidence type="ECO:0000256" key="7">
    <source>
        <dbReference type="SAM" id="Phobius"/>
    </source>
</evidence>
<evidence type="ECO:0000256" key="1">
    <source>
        <dbReference type="ARBA" id="ARBA00004606"/>
    </source>
</evidence>
<dbReference type="OrthoDB" id="1908091at2759"/>
<protein>
    <submittedName>
        <fullName evidence="8">Uncharacterized protein</fullName>
    </submittedName>
</protein>
<accession>A0A5N6PC95</accession>
<keyword evidence="7" id="KW-1133">Transmembrane helix</keyword>
<feature type="transmembrane region" description="Helical" evidence="7">
    <location>
        <begin position="336"/>
        <end position="352"/>
    </location>
</feature>
<dbReference type="Pfam" id="PF02485">
    <property type="entry name" value="Branch"/>
    <property type="match status" value="1"/>
</dbReference>
<evidence type="ECO:0000256" key="2">
    <source>
        <dbReference type="ARBA" id="ARBA00022676"/>
    </source>
</evidence>
<dbReference type="InterPro" id="IPR003406">
    <property type="entry name" value="Glyco_trans_14"/>
</dbReference>
<keyword evidence="7" id="KW-0812">Transmembrane</keyword>
<keyword evidence="2" id="KW-0328">Glycosyltransferase</keyword>
<dbReference type="AlphaFoldDB" id="A0A5N6PC95"/>
<dbReference type="EMBL" id="SZYD01000005">
    <property type="protein sequence ID" value="KAD6119643.1"/>
    <property type="molecule type" value="Genomic_DNA"/>
</dbReference>
<evidence type="ECO:0000256" key="4">
    <source>
        <dbReference type="ARBA" id="ARBA00023136"/>
    </source>
</evidence>
<evidence type="ECO:0000313" key="9">
    <source>
        <dbReference type="Proteomes" id="UP000326396"/>
    </source>
</evidence>
<dbReference type="PROSITE" id="PS51257">
    <property type="entry name" value="PROKAR_LIPOPROTEIN"/>
    <property type="match status" value="1"/>
</dbReference>
<dbReference type="GO" id="GO:0016020">
    <property type="term" value="C:membrane"/>
    <property type="evidence" value="ECO:0007669"/>
    <property type="project" value="UniProtKB-SubCell"/>
</dbReference>
<dbReference type="GO" id="GO:0016757">
    <property type="term" value="F:glycosyltransferase activity"/>
    <property type="evidence" value="ECO:0007669"/>
    <property type="project" value="UniProtKB-KW"/>
</dbReference>
<name>A0A5N6PC95_9ASTR</name>
<organism evidence="8 9">
    <name type="scientific">Mikania micrantha</name>
    <name type="common">bitter vine</name>
    <dbReference type="NCBI Taxonomy" id="192012"/>
    <lineage>
        <taxon>Eukaryota</taxon>
        <taxon>Viridiplantae</taxon>
        <taxon>Streptophyta</taxon>
        <taxon>Embryophyta</taxon>
        <taxon>Tracheophyta</taxon>
        <taxon>Spermatophyta</taxon>
        <taxon>Magnoliopsida</taxon>
        <taxon>eudicotyledons</taxon>
        <taxon>Gunneridae</taxon>
        <taxon>Pentapetalae</taxon>
        <taxon>asterids</taxon>
        <taxon>campanulids</taxon>
        <taxon>Asterales</taxon>
        <taxon>Asteraceae</taxon>
        <taxon>Asteroideae</taxon>
        <taxon>Heliantheae alliance</taxon>
        <taxon>Eupatorieae</taxon>
        <taxon>Mikania</taxon>
    </lineage>
</organism>
<keyword evidence="3" id="KW-0808">Transferase</keyword>
<dbReference type="InterPro" id="IPR044174">
    <property type="entry name" value="BC10-like"/>
</dbReference>
<comment type="caution">
    <text evidence="8">The sequence shown here is derived from an EMBL/GenBank/DDBJ whole genome shotgun (WGS) entry which is preliminary data.</text>
</comment>
<feature type="compositionally biased region" description="Low complexity" evidence="6">
    <location>
        <begin position="757"/>
        <end position="767"/>
    </location>
</feature>
<evidence type="ECO:0000256" key="3">
    <source>
        <dbReference type="ARBA" id="ARBA00022679"/>
    </source>
</evidence>
<feature type="region of interest" description="Disordered" evidence="6">
    <location>
        <begin position="696"/>
        <end position="795"/>
    </location>
</feature>
<dbReference type="PANTHER" id="PTHR31042:SF138">
    <property type="entry name" value="GLYCOSYL TRANSFERASE, FAMILY 14"/>
    <property type="match status" value="1"/>
</dbReference>
<dbReference type="Proteomes" id="UP000326396">
    <property type="component" value="Linkage Group LG13"/>
</dbReference>
<keyword evidence="4 7" id="KW-0472">Membrane</keyword>
<feature type="compositionally biased region" description="Acidic residues" evidence="6">
    <location>
        <begin position="768"/>
        <end position="782"/>
    </location>
</feature>
<reference evidence="8 9" key="1">
    <citation type="submission" date="2019-05" db="EMBL/GenBank/DDBJ databases">
        <title>Mikania micrantha, genome provides insights into the molecular mechanism of rapid growth.</title>
        <authorList>
            <person name="Liu B."/>
        </authorList>
    </citation>
    <scope>NUCLEOTIDE SEQUENCE [LARGE SCALE GENOMIC DNA]</scope>
    <source>
        <strain evidence="8">NLD-2019</strain>
        <tissue evidence="8">Leaf</tissue>
    </source>
</reference>